<evidence type="ECO:0008006" key="3">
    <source>
        <dbReference type="Google" id="ProtNLM"/>
    </source>
</evidence>
<accession>A0A1M5XNS0</accession>
<dbReference type="OrthoDB" id="162796at2"/>
<dbReference type="Gene3D" id="3.30.2020.10">
    <property type="entry name" value="NE0471-like N-terminal domain"/>
    <property type="match status" value="1"/>
</dbReference>
<gene>
    <name evidence="1" type="ORF">SAMN02745207_03802</name>
</gene>
<dbReference type="InterPro" id="IPR018841">
    <property type="entry name" value="DUF2442"/>
</dbReference>
<dbReference type="SUPFAM" id="SSF143880">
    <property type="entry name" value="NE0471 N-terminal domain-like"/>
    <property type="match status" value="1"/>
</dbReference>
<dbReference type="RefSeq" id="WP_073340634.1">
    <property type="nucleotide sequence ID" value="NZ_FQXM01000032.1"/>
</dbReference>
<sequence length="85" mass="10032">MITANDNYTLTVIFENNEIRLYDLSNNMFGVFEVLKDKEKFKEVFIDESGNIAWDRDKNLDSNIVWNNRIDICKDSIYMDSILIS</sequence>
<dbReference type="InterPro" id="IPR036782">
    <property type="entry name" value="NE0471-like_N"/>
</dbReference>
<dbReference type="STRING" id="1121316.SAMN02745207_03802"/>
<keyword evidence="2" id="KW-1185">Reference proteome</keyword>
<dbReference type="Proteomes" id="UP000184447">
    <property type="component" value="Unassembled WGS sequence"/>
</dbReference>
<organism evidence="1 2">
    <name type="scientific">Clostridium grantii DSM 8605</name>
    <dbReference type="NCBI Taxonomy" id="1121316"/>
    <lineage>
        <taxon>Bacteria</taxon>
        <taxon>Bacillati</taxon>
        <taxon>Bacillota</taxon>
        <taxon>Clostridia</taxon>
        <taxon>Eubacteriales</taxon>
        <taxon>Clostridiaceae</taxon>
        <taxon>Clostridium</taxon>
    </lineage>
</organism>
<reference evidence="1 2" key="1">
    <citation type="submission" date="2016-11" db="EMBL/GenBank/DDBJ databases">
        <authorList>
            <person name="Jaros S."/>
            <person name="Januszkiewicz K."/>
            <person name="Wedrychowicz H."/>
        </authorList>
    </citation>
    <scope>NUCLEOTIDE SEQUENCE [LARGE SCALE GENOMIC DNA]</scope>
    <source>
        <strain evidence="1 2">DSM 8605</strain>
    </source>
</reference>
<dbReference type="EMBL" id="FQXM01000032">
    <property type="protein sequence ID" value="SHI01194.1"/>
    <property type="molecule type" value="Genomic_DNA"/>
</dbReference>
<dbReference type="Pfam" id="PF10387">
    <property type="entry name" value="DUF2442"/>
    <property type="match status" value="1"/>
</dbReference>
<protein>
    <recommendedName>
        <fullName evidence="3">DUF2442 domain-containing protein</fullName>
    </recommendedName>
</protein>
<dbReference type="AlphaFoldDB" id="A0A1M5XNS0"/>
<name>A0A1M5XNS0_9CLOT</name>
<evidence type="ECO:0000313" key="1">
    <source>
        <dbReference type="EMBL" id="SHI01194.1"/>
    </source>
</evidence>
<proteinExistence type="predicted"/>
<evidence type="ECO:0000313" key="2">
    <source>
        <dbReference type="Proteomes" id="UP000184447"/>
    </source>
</evidence>